<organism evidence="3">
    <name type="scientific">Neodiprion lecontei</name>
    <name type="common">Redheaded pine sawfly</name>
    <dbReference type="NCBI Taxonomy" id="441921"/>
    <lineage>
        <taxon>Eukaryota</taxon>
        <taxon>Metazoa</taxon>
        <taxon>Ecdysozoa</taxon>
        <taxon>Arthropoda</taxon>
        <taxon>Hexapoda</taxon>
        <taxon>Insecta</taxon>
        <taxon>Pterygota</taxon>
        <taxon>Neoptera</taxon>
        <taxon>Endopterygota</taxon>
        <taxon>Hymenoptera</taxon>
        <taxon>Tenthredinoidea</taxon>
        <taxon>Diprionidae</taxon>
        <taxon>Diprioninae</taxon>
        <taxon>Neodiprion</taxon>
    </lineage>
</organism>
<dbReference type="GeneID" id="107221733"/>
<evidence type="ECO:0000313" key="3">
    <source>
        <dbReference type="RefSeq" id="XP_015516329.2"/>
    </source>
</evidence>
<protein>
    <submittedName>
        <fullName evidence="3">Uncharacterized protein LOC107221733 isoform X1</fullName>
    </submittedName>
</protein>
<dbReference type="InterPro" id="IPR015897">
    <property type="entry name" value="CHK_kinase-like"/>
</dbReference>
<dbReference type="AlphaFoldDB" id="A0A6J0BNY3"/>
<gene>
    <name evidence="3" type="primary">LOC107221733</name>
</gene>
<dbReference type="KEGG" id="nlo:107221733"/>
<evidence type="ECO:0000313" key="2">
    <source>
        <dbReference type="Proteomes" id="UP000829291"/>
    </source>
</evidence>
<keyword evidence="2" id="KW-1185">Reference proteome</keyword>
<dbReference type="Gene3D" id="3.90.1200.10">
    <property type="match status" value="1"/>
</dbReference>
<feature type="domain" description="CHK kinase-like" evidence="1">
    <location>
        <begin position="132"/>
        <end position="325"/>
    </location>
</feature>
<dbReference type="InterPro" id="IPR004119">
    <property type="entry name" value="EcKL"/>
</dbReference>
<dbReference type="Pfam" id="PF02958">
    <property type="entry name" value="EcKL"/>
    <property type="match status" value="1"/>
</dbReference>
<dbReference type="FunCoup" id="A0A6J0BNY3">
    <property type="interactions" value="1"/>
</dbReference>
<dbReference type="Proteomes" id="UP000829291">
    <property type="component" value="Chromosome 6"/>
</dbReference>
<dbReference type="SMART" id="SM00587">
    <property type="entry name" value="CHK"/>
    <property type="match status" value="1"/>
</dbReference>
<sequence length="409" mass="46831">MELESPAWLDACYVQKVLRKAENDESIEVSDISVRPATAKGDNYMSDMYRIAVEFSRGQGDQRNEEERSLILKLLPQDEFRERMLNETGFFAVELSMMSDTLPRISEILAKFSKTKLSARCLYVQYEKPTHVFLDDLAPAGFRMAVRQEGLDMDHCLLALRNLGLFHAGSVAFGEQDPTALARYKRGMLHKDNPAETSTAFNTCMKSLAEESAKWPELNPRIPEKLLKLSEYTYEKGCEAALVREDDFTVLNHGDFWVNNMMFRYDERQKPMDHIFVDFQISHRGSPAEDLLYFLGTSPSDDIRHQNREQLLREYHTSLASTMTKLKCKTEVPSFDALQELLRKRAFFEVIASSVVLPIVVLEKGNNVDISKISGADGKYDNPAYRGKAYRRIMSRILPLYDSMGLLDI</sequence>
<dbReference type="PANTHER" id="PTHR11012">
    <property type="entry name" value="PROTEIN KINASE-LIKE DOMAIN-CONTAINING"/>
    <property type="match status" value="1"/>
</dbReference>
<evidence type="ECO:0000259" key="1">
    <source>
        <dbReference type="SMART" id="SM00587"/>
    </source>
</evidence>
<dbReference type="OrthoDB" id="8250698at2759"/>
<proteinExistence type="predicted"/>
<dbReference type="SUPFAM" id="SSF56112">
    <property type="entry name" value="Protein kinase-like (PK-like)"/>
    <property type="match status" value="1"/>
</dbReference>
<reference evidence="3" key="1">
    <citation type="submission" date="2025-08" db="UniProtKB">
        <authorList>
            <consortium name="RefSeq"/>
        </authorList>
    </citation>
    <scope>IDENTIFICATION</scope>
    <source>
        <tissue evidence="3">Thorax and Abdomen</tissue>
    </source>
</reference>
<dbReference type="PANTHER" id="PTHR11012:SF56">
    <property type="entry name" value="CHK KINASE-LIKE DOMAIN-CONTAINING PROTEIN-RELATED"/>
    <property type="match status" value="1"/>
</dbReference>
<name>A0A6J0BNY3_NEOLC</name>
<accession>A0A6J0BNY3</accession>
<dbReference type="InterPro" id="IPR011009">
    <property type="entry name" value="Kinase-like_dom_sf"/>
</dbReference>
<dbReference type="RefSeq" id="XP_015516329.2">
    <property type="nucleotide sequence ID" value="XM_015660843.2"/>
</dbReference>
<dbReference type="InParanoid" id="A0A6J0BNY3"/>